<dbReference type="InterPro" id="IPR041588">
    <property type="entry name" value="Integrase_H2C2"/>
</dbReference>
<keyword evidence="4" id="KW-0378">Hydrolase</keyword>
<keyword evidence="6" id="KW-0694">RNA-binding</keyword>
<dbReference type="InterPro" id="IPR001969">
    <property type="entry name" value="Aspartic_peptidase_AS"/>
</dbReference>
<dbReference type="InterPro" id="IPR012337">
    <property type="entry name" value="RNaseH-like_sf"/>
</dbReference>
<dbReference type="Proteomes" id="UP000000763">
    <property type="component" value="Chromosome 3"/>
</dbReference>
<evidence type="ECO:0000259" key="11">
    <source>
        <dbReference type="PROSITE" id="PS50878"/>
    </source>
</evidence>
<dbReference type="Gene3D" id="3.30.420.10">
    <property type="entry name" value="Ribonuclease H-like superfamily/Ribonuclease H"/>
    <property type="match status" value="1"/>
</dbReference>
<feature type="region of interest" description="Disordered" evidence="10">
    <location>
        <begin position="72"/>
        <end position="137"/>
    </location>
</feature>
<dbReference type="Pfam" id="PF00078">
    <property type="entry name" value="RVT_1"/>
    <property type="match status" value="1"/>
</dbReference>
<evidence type="ECO:0000256" key="5">
    <source>
        <dbReference type="ARBA" id="ARBA00022842"/>
    </source>
</evidence>
<feature type="compositionally biased region" description="Pro residues" evidence="10">
    <location>
        <begin position="84"/>
        <end position="95"/>
    </location>
</feature>
<dbReference type="CDD" id="cd00303">
    <property type="entry name" value="retropepsin_like"/>
    <property type="match status" value="1"/>
</dbReference>
<proteinExistence type="predicted"/>
<keyword evidence="1" id="KW-0808">Transferase</keyword>
<protein>
    <submittedName>
        <fullName evidence="12">Polyprotein</fullName>
    </submittedName>
</protein>
<evidence type="ECO:0000313" key="13">
    <source>
        <dbReference type="Proteomes" id="UP000000763"/>
    </source>
</evidence>
<dbReference type="InterPro" id="IPR043502">
    <property type="entry name" value="DNA/RNA_pol_sf"/>
</dbReference>
<dbReference type="Pfam" id="PF17919">
    <property type="entry name" value="RT_RNaseH_2"/>
    <property type="match status" value="1"/>
</dbReference>
<keyword evidence="5" id="KW-0460">Magnesium</keyword>
<gene>
    <name evidence="12" type="ORF">OSJNBa0010E04.6</name>
</gene>
<dbReference type="Gene3D" id="3.10.20.370">
    <property type="match status" value="1"/>
</dbReference>
<dbReference type="InterPro" id="IPR021109">
    <property type="entry name" value="Peptidase_aspartic_dom_sf"/>
</dbReference>
<organism evidence="12 13">
    <name type="scientific">Oryza sativa subsp. japonica</name>
    <name type="common">Rice</name>
    <dbReference type="NCBI Taxonomy" id="39947"/>
    <lineage>
        <taxon>Eukaryota</taxon>
        <taxon>Viridiplantae</taxon>
        <taxon>Streptophyta</taxon>
        <taxon>Embryophyta</taxon>
        <taxon>Tracheophyta</taxon>
        <taxon>Spermatophyta</taxon>
        <taxon>Magnoliopsida</taxon>
        <taxon>Liliopsida</taxon>
        <taxon>Poales</taxon>
        <taxon>Poaceae</taxon>
        <taxon>BOP clade</taxon>
        <taxon>Oryzoideae</taxon>
        <taxon>Oryzeae</taxon>
        <taxon>Oryzinae</taxon>
        <taxon>Oryza</taxon>
        <taxon>Oryza sativa</taxon>
    </lineage>
</organism>
<keyword evidence="3" id="KW-0540">Nuclease</keyword>
<feature type="compositionally biased region" description="Low complexity" evidence="10">
    <location>
        <begin position="96"/>
        <end position="107"/>
    </location>
</feature>
<keyword evidence="7" id="KW-0229">DNA integration</keyword>
<dbReference type="Gene3D" id="2.40.70.10">
    <property type="entry name" value="Acid Proteases"/>
    <property type="match status" value="1"/>
</dbReference>
<dbReference type="Gene3D" id="1.10.340.70">
    <property type="match status" value="1"/>
</dbReference>
<dbReference type="InterPro" id="IPR050951">
    <property type="entry name" value="Retrovirus_Pol_polyprotein"/>
</dbReference>
<dbReference type="GO" id="GO:0015074">
    <property type="term" value="P:DNA integration"/>
    <property type="evidence" value="ECO:0007669"/>
    <property type="project" value="UniProtKB-KW"/>
</dbReference>
<dbReference type="CDD" id="cd09274">
    <property type="entry name" value="RNase_HI_RT_Ty3"/>
    <property type="match status" value="1"/>
</dbReference>
<name>A0A5S6RAB8_ORYSJ</name>
<dbReference type="GO" id="GO:0003723">
    <property type="term" value="F:RNA binding"/>
    <property type="evidence" value="ECO:0007669"/>
    <property type="project" value="UniProtKB-KW"/>
</dbReference>
<dbReference type="CDD" id="cd01647">
    <property type="entry name" value="RT_LTR"/>
    <property type="match status" value="1"/>
</dbReference>
<dbReference type="Gene3D" id="3.10.10.10">
    <property type="entry name" value="HIV Type 1 Reverse Transcriptase, subunit A, domain 1"/>
    <property type="match status" value="1"/>
</dbReference>
<evidence type="ECO:0000256" key="3">
    <source>
        <dbReference type="ARBA" id="ARBA00022722"/>
    </source>
</evidence>
<dbReference type="SUPFAM" id="SSF53098">
    <property type="entry name" value="Ribonuclease H-like"/>
    <property type="match status" value="1"/>
</dbReference>
<evidence type="ECO:0000256" key="9">
    <source>
        <dbReference type="ARBA" id="ARBA00023268"/>
    </source>
</evidence>
<reference evidence="13" key="2">
    <citation type="journal article" date="2008" name="Nucleic Acids Res.">
        <title>The rice annotation project database (RAP-DB): 2008 update.</title>
        <authorList>
            <consortium name="The rice annotation project (RAP)"/>
        </authorList>
    </citation>
    <scope>GENOME REANNOTATION</scope>
    <source>
        <strain evidence="13">cv. Nipponbare</strain>
    </source>
</reference>
<keyword evidence="4" id="KW-0255">Endonuclease</keyword>
<evidence type="ECO:0000313" key="12">
    <source>
        <dbReference type="EMBL" id="AAL79762.1"/>
    </source>
</evidence>
<dbReference type="InterPro" id="IPR036397">
    <property type="entry name" value="RNaseH_sf"/>
</dbReference>
<dbReference type="Pfam" id="PF03732">
    <property type="entry name" value="Retrotrans_gag"/>
    <property type="match status" value="1"/>
</dbReference>
<evidence type="ECO:0000256" key="4">
    <source>
        <dbReference type="ARBA" id="ARBA00022759"/>
    </source>
</evidence>
<dbReference type="PROSITE" id="PS00141">
    <property type="entry name" value="ASP_PROTEASE"/>
    <property type="match status" value="1"/>
</dbReference>
<dbReference type="Gene3D" id="3.30.70.270">
    <property type="match status" value="1"/>
</dbReference>
<keyword evidence="2" id="KW-0548">Nucleotidyltransferase</keyword>
<reference evidence="13" key="1">
    <citation type="journal article" date="2005" name="Nature">
        <title>The map-based sequence of the rice genome.</title>
        <authorList>
            <consortium name="International rice genome sequencing project (IRGSP)"/>
            <person name="Matsumoto T."/>
            <person name="Wu J."/>
            <person name="Kanamori H."/>
            <person name="Katayose Y."/>
            <person name="Fujisawa M."/>
            <person name="Namiki N."/>
            <person name="Mizuno H."/>
            <person name="Yamamoto K."/>
            <person name="Antonio B.A."/>
            <person name="Baba T."/>
            <person name="Sakata K."/>
            <person name="Nagamura Y."/>
            <person name="Aoki H."/>
            <person name="Arikawa K."/>
            <person name="Arita K."/>
            <person name="Bito T."/>
            <person name="Chiden Y."/>
            <person name="Fujitsuka N."/>
            <person name="Fukunaka R."/>
            <person name="Hamada M."/>
            <person name="Harada C."/>
            <person name="Hayashi A."/>
            <person name="Hijishita S."/>
            <person name="Honda M."/>
            <person name="Hosokawa S."/>
            <person name="Ichikawa Y."/>
            <person name="Idonuma A."/>
            <person name="Iijima M."/>
            <person name="Ikeda M."/>
            <person name="Ikeno M."/>
            <person name="Ito K."/>
            <person name="Ito S."/>
            <person name="Ito T."/>
            <person name="Ito Y."/>
            <person name="Ito Y."/>
            <person name="Iwabuchi A."/>
            <person name="Kamiya K."/>
            <person name="Karasawa W."/>
            <person name="Kurita K."/>
            <person name="Katagiri S."/>
            <person name="Kikuta A."/>
            <person name="Kobayashi H."/>
            <person name="Kobayashi N."/>
            <person name="Machita K."/>
            <person name="Maehara T."/>
            <person name="Masukawa M."/>
            <person name="Mizubayashi T."/>
            <person name="Mukai Y."/>
            <person name="Nagasaki H."/>
            <person name="Nagata Y."/>
            <person name="Naito S."/>
            <person name="Nakashima M."/>
            <person name="Nakama Y."/>
            <person name="Nakamichi Y."/>
            <person name="Nakamura M."/>
            <person name="Meguro A."/>
            <person name="Negishi M."/>
            <person name="Ohta I."/>
            <person name="Ohta T."/>
            <person name="Okamoto M."/>
            <person name="Ono N."/>
            <person name="Saji S."/>
            <person name="Sakaguchi M."/>
            <person name="Sakai K."/>
            <person name="Shibata M."/>
            <person name="Shimokawa T."/>
            <person name="Song J."/>
            <person name="Takazaki Y."/>
            <person name="Terasawa K."/>
            <person name="Tsugane M."/>
            <person name="Tsuji K."/>
            <person name="Ueda S."/>
            <person name="Waki K."/>
            <person name="Yamagata H."/>
            <person name="Yamamoto M."/>
            <person name="Yamamoto S."/>
            <person name="Yamane H."/>
            <person name="Yoshiki S."/>
            <person name="Yoshihara R."/>
            <person name="Yukawa K."/>
            <person name="Zhong H."/>
            <person name="Yano M."/>
            <person name="Yuan Q."/>
            <person name="Ouyang S."/>
            <person name="Liu J."/>
            <person name="Jones K.M."/>
            <person name="Gansberger K."/>
            <person name="Moffat K."/>
            <person name="Hill J."/>
            <person name="Bera J."/>
            <person name="Fadrosh D."/>
            <person name="Jin S."/>
            <person name="Johri S."/>
            <person name="Kim M."/>
            <person name="Overton L."/>
            <person name="Reardon M."/>
            <person name="Tsitrin T."/>
            <person name="Vuong H."/>
            <person name="Weaver B."/>
            <person name="Ciecko A."/>
            <person name="Tallon L."/>
            <person name="Jackson J."/>
            <person name="Pai G."/>
            <person name="Aken S.V."/>
            <person name="Utterback T."/>
            <person name="Reidmuller S."/>
            <person name="Feldblyum T."/>
            <person name="Hsiao J."/>
            <person name="Zismann V."/>
            <person name="Iobst S."/>
            <person name="de Vazeille A.R."/>
            <person name="Buell C.R."/>
            <person name="Ying K."/>
            <person name="Li Y."/>
            <person name="Lu T."/>
            <person name="Huang Y."/>
            <person name="Zhao Q."/>
            <person name="Feng Q."/>
            <person name="Zhang L."/>
            <person name="Zhu J."/>
            <person name="Weng Q."/>
            <person name="Mu J."/>
            <person name="Lu Y."/>
            <person name="Fan D."/>
            <person name="Liu Y."/>
            <person name="Guan J."/>
            <person name="Zhang Y."/>
            <person name="Yu S."/>
            <person name="Liu X."/>
            <person name="Zhang Y."/>
            <person name="Hong G."/>
            <person name="Han B."/>
            <person name="Choisne N."/>
            <person name="Demange N."/>
            <person name="Orjeda G."/>
            <person name="Samain S."/>
            <person name="Cattolico L."/>
            <person name="Pelletier E."/>
            <person name="Couloux A."/>
            <person name="Segurens B."/>
            <person name="Wincker P."/>
            <person name="D'Hont A."/>
            <person name="Scarpelli C."/>
            <person name="Weissenbach J."/>
            <person name="Salanoubat M."/>
            <person name="Quetier F."/>
            <person name="Yu Y."/>
            <person name="Kim H.R."/>
            <person name="Rambo T."/>
            <person name="Currie J."/>
            <person name="Collura K."/>
            <person name="Luo M."/>
            <person name="Yang T."/>
            <person name="Ammiraju J.S.S."/>
            <person name="Engler F."/>
            <person name="Soderlund C."/>
            <person name="Wing R.A."/>
            <person name="Palmer L.E."/>
            <person name="de la Bastide M."/>
            <person name="Spiegel L."/>
            <person name="Nascimento L."/>
            <person name="Zutavern T."/>
            <person name="O'Shaughnessy A."/>
            <person name="Dike S."/>
            <person name="Dedhia N."/>
            <person name="Preston R."/>
            <person name="Balija V."/>
            <person name="McCombie W.R."/>
            <person name="Chow T."/>
            <person name="Chen H."/>
            <person name="Chung M."/>
            <person name="Chen C."/>
            <person name="Shaw J."/>
            <person name="Wu H."/>
            <person name="Hsiao K."/>
            <person name="Chao Y."/>
            <person name="Chu M."/>
            <person name="Cheng C."/>
            <person name="Hour A."/>
            <person name="Lee P."/>
            <person name="Lin S."/>
            <person name="Lin Y."/>
            <person name="Liou J."/>
            <person name="Liu S."/>
            <person name="Hsing Y."/>
            <person name="Raghuvanshi S."/>
            <person name="Mohanty A."/>
            <person name="Bharti A.K."/>
            <person name="Gaur A."/>
            <person name="Gupta V."/>
            <person name="Kumar D."/>
            <person name="Ravi V."/>
            <person name="Vij S."/>
            <person name="Kapur A."/>
            <person name="Khurana P."/>
            <person name="Khurana P."/>
            <person name="Khurana J.P."/>
            <person name="Tyagi A.K."/>
            <person name="Gaikwad K."/>
            <person name="Singh A."/>
            <person name="Dalal V."/>
            <person name="Srivastava S."/>
            <person name="Dixit A."/>
            <person name="Pal A.K."/>
            <person name="Ghazi I.A."/>
            <person name="Yadav M."/>
            <person name="Pandit A."/>
            <person name="Bhargava A."/>
            <person name="Sureshbabu K."/>
            <person name="Batra K."/>
            <person name="Sharma T.R."/>
            <person name="Mohapatra T."/>
            <person name="Singh N.K."/>
            <person name="Messing J."/>
            <person name="Nelson A.B."/>
            <person name="Fuks G."/>
            <person name="Kavchok S."/>
            <person name="Keizer G."/>
            <person name="Linton E."/>
            <person name="Llaca V."/>
            <person name="Song R."/>
            <person name="Tanyolac B."/>
            <person name="Young S."/>
            <person name="Ho-Il K."/>
            <person name="Hahn J.H."/>
            <person name="Sangsakoo G."/>
            <person name="Vanavichit A."/>
            <person name="de Mattos Luiz.A.T."/>
            <person name="Zimmer P.D."/>
            <person name="Malone G."/>
            <person name="Dellagostin O."/>
            <person name="de Oliveira A.C."/>
            <person name="Bevan M."/>
            <person name="Bancroft I."/>
            <person name="Minx P."/>
            <person name="Cordum H."/>
            <person name="Wilson R."/>
            <person name="Cheng Z."/>
            <person name="Jin W."/>
            <person name="Jiang J."/>
            <person name="Leong S.A."/>
            <person name="Iwama H."/>
            <person name="Gojobori T."/>
            <person name="Itoh T."/>
            <person name="Niimura Y."/>
            <person name="Fujii Y."/>
            <person name="Habara T."/>
            <person name="Sakai H."/>
            <person name="Sato Y."/>
            <person name="Wilson G."/>
            <person name="Kumar K."/>
            <person name="McCouch S."/>
            <person name="Juretic N."/>
            <person name="Hoen D."/>
            <person name="Wright S."/>
            <person name="Bruskiewich R."/>
            <person name="Bureau T."/>
            <person name="Miyao A."/>
            <person name="Hirochika H."/>
            <person name="Nishikawa T."/>
            <person name="Kadowaki K."/>
            <person name="Sugiura M."/>
            <person name="Burr B."/>
            <person name="Sasaki T."/>
        </authorList>
    </citation>
    <scope>NUCLEOTIDE SEQUENCE [LARGE SCALE GENOMIC DNA]</scope>
    <source>
        <strain evidence="13">cv. Nipponbare</strain>
    </source>
</reference>
<keyword evidence="8" id="KW-0695">RNA-directed DNA polymerase</keyword>
<evidence type="ECO:0000256" key="6">
    <source>
        <dbReference type="ARBA" id="ARBA00022884"/>
    </source>
</evidence>
<feature type="domain" description="Reverse transcriptase" evidence="11">
    <location>
        <begin position="640"/>
        <end position="849"/>
    </location>
</feature>
<dbReference type="Pfam" id="PF17921">
    <property type="entry name" value="Integrase_H2C2"/>
    <property type="match status" value="1"/>
</dbReference>
<dbReference type="PROSITE" id="PS50878">
    <property type="entry name" value="RT_POL"/>
    <property type="match status" value="1"/>
</dbReference>
<dbReference type="GO" id="GO:0006508">
    <property type="term" value="P:proteolysis"/>
    <property type="evidence" value="ECO:0007669"/>
    <property type="project" value="InterPro"/>
</dbReference>
<evidence type="ECO:0000256" key="8">
    <source>
        <dbReference type="ARBA" id="ARBA00022918"/>
    </source>
</evidence>
<evidence type="ECO:0000256" key="7">
    <source>
        <dbReference type="ARBA" id="ARBA00022908"/>
    </source>
</evidence>
<dbReference type="AlphaFoldDB" id="A0A5S6RAB8"/>
<dbReference type="EMBL" id="AC096687">
    <property type="protein sequence ID" value="AAL79762.1"/>
    <property type="molecule type" value="Genomic_DNA"/>
</dbReference>
<dbReference type="PANTHER" id="PTHR37984">
    <property type="entry name" value="PROTEIN CBG26694"/>
    <property type="match status" value="1"/>
</dbReference>
<dbReference type="GO" id="GO:0003964">
    <property type="term" value="F:RNA-directed DNA polymerase activity"/>
    <property type="evidence" value="ECO:0007669"/>
    <property type="project" value="UniProtKB-KW"/>
</dbReference>
<dbReference type="PANTHER" id="PTHR37984:SF5">
    <property type="entry name" value="PROTEIN NYNRIN-LIKE"/>
    <property type="match status" value="1"/>
</dbReference>
<dbReference type="InterPro" id="IPR000477">
    <property type="entry name" value="RT_dom"/>
</dbReference>
<dbReference type="Pfam" id="PF08284">
    <property type="entry name" value="RVP_2"/>
    <property type="match status" value="1"/>
</dbReference>
<evidence type="ECO:0000256" key="2">
    <source>
        <dbReference type="ARBA" id="ARBA00022695"/>
    </source>
</evidence>
<sequence>MASMEERVMEVLKELLVKVNTIEDIGKRLHLIDNKLAQQGERLDRVQTKVDLSMTSLGQVQQEQTMLARALKATAAAAPESSLPTPPQRPPPLLPTPTATSGASTSATPPPHGDSPREQVSRVPVTTSAPEVGEFAPRRQWSPKMDFPKFSGSDVRVWLDNCETFFLFYQIADGYKVSAAVLNMSGDAANWYQEWKFEQGWHDWPMLKAALLGEFEVHLKYVKMDELLLLTQTGFVSDYRSKFNQLVYQIRLYDPLLSPNFLIRQFLLGLKDELRVPVQAQQPTSVTQAFLVALAYESALPSSGSKKSVSKKNFQVGRGGEKQKLAPGELWKAQQLKEYRRAQGLCFKCGDKYIPGHVCSKQETPQLKAMELQEEAIVLTDELLDAVTGLELSEDSANLSLHALAGTSHTNIVQLRALSSNQVLIVLVDSGSSHSFINSALCHRLHLLSEPIPPTSVRVANGEVLVCDAKISQFDWWVQGHQFSFPVRVLPMGGYDLVLGMDWLTQYSPMTCDWAAKWLQFSYQGSLIKLQGIQSSSDLTTPQEATPEQVVKWTKGNDVWAIAVLEQSGGVTIPVSEFPEIQSLLSEFESVFQNVSDLPPHRALDHAIPLLPNAIPVNSRPYSYSPAQKDEIERQVSEMLSARLITTSCSPFASPVLLVKKKDNSWRFCVDYRRLNALTVKNKFPLPIGDELLDELAGTKYFSKLDLRSGYHQIRMLEFDEYKTAFKTHHGHFQFRVMPFGLTNAPATFQCLMNSIFAPFLRKFVLLFMDDILIYSYYRKFVQNYGILAKPLTMLLQKNAKFVWTDQAHQAFLALKQDMVTAPVLISPDFSKSFTIETDACSTGIGAVLSQEGHPVAFYSKALGVNNQKLSIYEKEFLAIMMAVDKWRAYLLRGPFVIKTDHQSLCHLDDQAISVVQPVWIQEVLNSYVVDSQAQLLLIELAISSPNGQGFTLSQGLIKKNGRVWIGANSAIQTKIISAFRDSAVRGHSGVQATYQRVKKLFVWVGLKKSVTDFVQQCDICQRAKHENCAYPGLLQPLPIPSGAWQVVLMDFIEGLPVSKGFDVILVVVDRYTKYEHFIPLKHPFSA</sequence>
<dbReference type="InterPro" id="IPR041577">
    <property type="entry name" value="RT_RNaseH_2"/>
</dbReference>
<dbReference type="SUPFAM" id="SSF56672">
    <property type="entry name" value="DNA/RNA polymerases"/>
    <property type="match status" value="1"/>
</dbReference>
<keyword evidence="9" id="KW-0511">Multifunctional enzyme</keyword>
<accession>A0A5S6RAB8</accession>
<dbReference type="GO" id="GO:0004190">
    <property type="term" value="F:aspartic-type endopeptidase activity"/>
    <property type="evidence" value="ECO:0007669"/>
    <property type="project" value="InterPro"/>
</dbReference>
<evidence type="ECO:0000256" key="1">
    <source>
        <dbReference type="ARBA" id="ARBA00022679"/>
    </source>
</evidence>
<dbReference type="InterPro" id="IPR005162">
    <property type="entry name" value="Retrotrans_gag_dom"/>
</dbReference>
<evidence type="ECO:0000256" key="10">
    <source>
        <dbReference type="SAM" id="MobiDB-lite"/>
    </source>
</evidence>
<dbReference type="InterPro" id="IPR043128">
    <property type="entry name" value="Rev_trsase/Diguanyl_cyclase"/>
</dbReference>
<dbReference type="SUPFAM" id="SSF50630">
    <property type="entry name" value="Acid proteases"/>
    <property type="match status" value="1"/>
</dbReference>